<name>A0A161X7X6_9NOCA</name>
<comment type="caution">
    <text evidence="7">The sequence shown here is derived from an EMBL/GenBank/DDBJ whole genome shotgun (WGS) entry which is preliminary data.</text>
</comment>
<dbReference type="InterPro" id="IPR002491">
    <property type="entry name" value="ABC_transptr_periplasmic_BD"/>
</dbReference>
<dbReference type="OrthoDB" id="1846031at2"/>
<evidence type="ECO:0000256" key="2">
    <source>
        <dbReference type="ARBA" id="ARBA00008814"/>
    </source>
</evidence>
<dbReference type="GO" id="GO:1901678">
    <property type="term" value="P:iron coordination entity transport"/>
    <property type="evidence" value="ECO:0007669"/>
    <property type="project" value="UniProtKB-ARBA"/>
</dbReference>
<proteinExistence type="inferred from homology"/>
<evidence type="ECO:0000256" key="4">
    <source>
        <dbReference type="ARBA" id="ARBA00022729"/>
    </source>
</evidence>
<accession>A0A161X7X6</accession>
<evidence type="ECO:0000256" key="5">
    <source>
        <dbReference type="SAM" id="SignalP"/>
    </source>
</evidence>
<comment type="similarity">
    <text evidence="2">Belongs to the bacterial solute-binding protein 8 family.</text>
</comment>
<organism evidence="7 8">
    <name type="scientific">Nocardia terpenica</name>
    <dbReference type="NCBI Taxonomy" id="455432"/>
    <lineage>
        <taxon>Bacteria</taxon>
        <taxon>Bacillati</taxon>
        <taxon>Actinomycetota</taxon>
        <taxon>Actinomycetes</taxon>
        <taxon>Mycobacteriales</taxon>
        <taxon>Nocardiaceae</taxon>
        <taxon>Nocardia</taxon>
    </lineage>
</organism>
<keyword evidence="3" id="KW-0813">Transport</keyword>
<comment type="subcellular location">
    <subcellularLocation>
        <location evidence="1">Cell envelope</location>
    </subcellularLocation>
</comment>
<sequence>MKSARRPRYRWARAAVVALAGALAVALSGCGSAADDSGASDGAAVVIDHARGSTTVHGTPKRIVALGSQWLDTTVALGMTPVGYIDNIAAMSREPSPWLPTSLDSARKLQTTGKIDEQVAALNPDLILVDGSFGDQKTYDTLSKIAPTIPALGGATITPWPDQVRTLGKVLHRSEIADKVIGDVNARLDGLVAKNPGLKGKTFVSTWLAAPSQLMVLTDPNDGSSQVFGRLGLTIPPTITALPANQGRAQLSTERVNELNADLLIAGYSPGMDEKYRQLPGYTDLPAVHNNAVAFLPVQEISAINQPTALSLPYILNKITPALENAAK</sequence>
<feature type="signal peptide" evidence="5">
    <location>
        <begin position="1"/>
        <end position="33"/>
    </location>
</feature>
<dbReference type="EMBL" id="LWGR01000021">
    <property type="protein sequence ID" value="KZM69128.1"/>
    <property type="molecule type" value="Genomic_DNA"/>
</dbReference>
<evidence type="ECO:0000313" key="7">
    <source>
        <dbReference type="EMBL" id="KZM69128.1"/>
    </source>
</evidence>
<dbReference type="PROSITE" id="PS51257">
    <property type="entry name" value="PROKAR_LIPOPROTEIN"/>
    <property type="match status" value="1"/>
</dbReference>
<dbReference type="AlphaFoldDB" id="A0A161X7X6"/>
<evidence type="ECO:0000313" key="8">
    <source>
        <dbReference type="Proteomes" id="UP000076512"/>
    </source>
</evidence>
<feature type="domain" description="Fe/B12 periplasmic-binding" evidence="6">
    <location>
        <begin position="62"/>
        <end position="327"/>
    </location>
</feature>
<dbReference type="PANTHER" id="PTHR30532">
    <property type="entry name" value="IRON III DICITRATE-BINDING PERIPLASMIC PROTEIN"/>
    <property type="match status" value="1"/>
</dbReference>
<dbReference type="RefSeq" id="WP_067581323.1">
    <property type="nucleotide sequence ID" value="NZ_JABMCZ010000002.1"/>
</dbReference>
<dbReference type="Gene3D" id="3.40.50.1980">
    <property type="entry name" value="Nitrogenase molybdenum iron protein domain"/>
    <property type="match status" value="2"/>
</dbReference>
<protein>
    <submittedName>
        <fullName evidence="7">Ferric nocobactin-binding protein</fullName>
    </submittedName>
</protein>
<gene>
    <name evidence="7" type="ORF">AWN90_15530</name>
</gene>
<dbReference type="InterPro" id="IPR051313">
    <property type="entry name" value="Bact_iron-sidero_bind"/>
</dbReference>
<dbReference type="STRING" id="455432.AWN90_15530"/>
<feature type="chain" id="PRO_5038947567" evidence="5">
    <location>
        <begin position="34"/>
        <end position="328"/>
    </location>
</feature>
<dbReference type="SUPFAM" id="SSF53807">
    <property type="entry name" value="Helical backbone' metal receptor"/>
    <property type="match status" value="1"/>
</dbReference>
<keyword evidence="4 5" id="KW-0732">Signal</keyword>
<dbReference type="PANTHER" id="PTHR30532:SF24">
    <property type="entry name" value="FERRIC ENTEROBACTIN-BINDING PERIPLASMIC PROTEIN FEPB"/>
    <property type="match status" value="1"/>
</dbReference>
<evidence type="ECO:0000256" key="1">
    <source>
        <dbReference type="ARBA" id="ARBA00004196"/>
    </source>
</evidence>
<evidence type="ECO:0000259" key="6">
    <source>
        <dbReference type="PROSITE" id="PS50983"/>
    </source>
</evidence>
<dbReference type="Proteomes" id="UP000076512">
    <property type="component" value="Unassembled WGS sequence"/>
</dbReference>
<keyword evidence="8" id="KW-1185">Reference proteome</keyword>
<dbReference type="GO" id="GO:0030288">
    <property type="term" value="C:outer membrane-bounded periplasmic space"/>
    <property type="evidence" value="ECO:0007669"/>
    <property type="project" value="TreeGrafter"/>
</dbReference>
<reference evidence="7 8" key="1">
    <citation type="submission" date="2016-04" db="EMBL/GenBank/DDBJ databases">
        <authorList>
            <person name="Evans L.H."/>
            <person name="Alamgir A."/>
            <person name="Owens N."/>
            <person name="Weber N.D."/>
            <person name="Virtaneva K."/>
            <person name="Barbian K."/>
            <person name="Babar A."/>
            <person name="Rosenke K."/>
        </authorList>
    </citation>
    <scope>NUCLEOTIDE SEQUENCE [LARGE SCALE GENOMIC DNA]</scope>
    <source>
        <strain evidence="7 8">IFM 0406</strain>
    </source>
</reference>
<evidence type="ECO:0000256" key="3">
    <source>
        <dbReference type="ARBA" id="ARBA00022448"/>
    </source>
</evidence>
<dbReference type="Pfam" id="PF01497">
    <property type="entry name" value="Peripla_BP_2"/>
    <property type="match status" value="1"/>
</dbReference>
<dbReference type="PROSITE" id="PS50983">
    <property type="entry name" value="FE_B12_PBP"/>
    <property type="match status" value="1"/>
</dbReference>